<reference evidence="6" key="2">
    <citation type="journal article" date="2017" name="Stand. Genomic Sci.">
        <title>Genome sequence of the sulfur-oxidizing Bathymodiolus thermophilus gill endosymbiont.</title>
        <authorList>
            <person name="Ponnudurai R."/>
            <person name="Sayavedra L."/>
            <person name="Kleiner M."/>
            <person name="Heiden S.E."/>
            <person name="Thurmer A."/>
            <person name="Felbeck H."/>
            <person name="Schluter R."/>
            <person name="Sievert S.M."/>
            <person name="Daniel R."/>
            <person name="Schweder T."/>
            <person name="Markert S."/>
        </authorList>
    </citation>
    <scope>NUCLEOTIDE SEQUENCE</scope>
    <source>
        <strain evidence="6">BAT/CrabSpa'14</strain>
    </source>
</reference>
<reference evidence="4 8" key="3">
    <citation type="submission" date="2017-11" db="EMBL/GenBank/DDBJ databases">
        <title>Genome sequence of the bacterial symbiont EPR9N from a vent mussel Bathymodiolus thermophilus.</title>
        <authorList>
            <person name="Won Y.-J."/>
        </authorList>
    </citation>
    <scope>NUCLEOTIDE SEQUENCE [LARGE SCALE GENOMIC DNA]</scope>
    <source>
        <strain evidence="4 8">EPR9N</strain>
    </source>
</reference>
<dbReference type="AlphaFoldDB" id="A0A1J5UFV5"/>
<dbReference type="InterPro" id="IPR042072">
    <property type="entry name" value="DsrC-like_C"/>
</dbReference>
<dbReference type="Proteomes" id="UP000278334">
    <property type="component" value="Chromosome"/>
</dbReference>
<evidence type="ECO:0000313" key="9">
    <source>
        <dbReference type="Proteomes" id="UP000643672"/>
    </source>
</evidence>
<dbReference type="PIRSF" id="PIRSF006223">
    <property type="entry name" value="DsrC_TusE"/>
    <property type="match status" value="1"/>
</dbReference>
<evidence type="ECO:0000256" key="1">
    <source>
        <dbReference type="ARBA" id="ARBA00004496"/>
    </source>
</evidence>
<comment type="subcellular location">
    <subcellularLocation>
        <location evidence="1">Cytoplasm</location>
    </subcellularLocation>
</comment>
<dbReference type="PANTHER" id="PTHR37010:SF1">
    <property type="entry name" value="SULFURTRANSFERASE TUSE"/>
    <property type="match status" value="1"/>
</dbReference>
<evidence type="ECO:0000313" key="8">
    <source>
        <dbReference type="Proteomes" id="UP000278334"/>
    </source>
</evidence>
<sequence>MMTVNGKQIELDPEGYLINPEEWNKEVAIELAKSEDIELTDDYWAIFEFMQDYYKEHGIVPDIRHTAKNFGEYLGVDKKSAKTKLFLMFPYGYVKQTCKISGMKRPRGWSTG</sequence>
<keyword evidence="2" id="KW-0963">Cytoplasm</keyword>
<protein>
    <recommendedName>
        <fullName evidence="3">Sulfurtransferase</fullName>
        <ecNumber evidence="3">2.8.1.-</ecNumber>
    </recommendedName>
</protein>
<gene>
    <name evidence="6" type="ORF">BGC33_11850</name>
    <name evidence="4" type="ORF">MS2017_1565</name>
    <name evidence="5" type="ORF">THERMOS_123</name>
</gene>
<dbReference type="GO" id="GO:0002143">
    <property type="term" value="P:tRNA wobble position uridine thiolation"/>
    <property type="evidence" value="ECO:0007669"/>
    <property type="project" value="TreeGrafter"/>
</dbReference>
<dbReference type="Gene3D" id="3.30.1420.10">
    <property type="match status" value="1"/>
</dbReference>
<evidence type="ECO:0000313" key="6">
    <source>
        <dbReference type="EMBL" id="OIR24797.1"/>
    </source>
</evidence>
<dbReference type="Pfam" id="PF04358">
    <property type="entry name" value="DsrC"/>
    <property type="match status" value="1"/>
</dbReference>
<dbReference type="Gene3D" id="1.10.10.370">
    <property type="entry name" value="DsrC-like protein, C-terminal domain"/>
    <property type="match status" value="1"/>
</dbReference>
<dbReference type="EC" id="2.8.1.-" evidence="3"/>
<comment type="function">
    <text evidence="3">Part of a sulfur-relay system.</text>
</comment>
<dbReference type="SUPFAM" id="SSF69721">
    <property type="entry name" value="DsrC, the gamma subunit of dissimilatory sulfite reductase"/>
    <property type="match status" value="1"/>
</dbReference>
<comment type="similarity">
    <text evidence="3">Belongs to the dsrC/tusE family.</text>
</comment>
<dbReference type="EMBL" id="CP024634">
    <property type="protein sequence ID" value="AYQ57249.1"/>
    <property type="molecule type" value="Genomic_DNA"/>
</dbReference>
<name>A0A1J5UFV5_9GAMM</name>
<dbReference type="InterPro" id="IPR025526">
    <property type="entry name" value="DsrC-like_dom_sf"/>
</dbReference>
<evidence type="ECO:0000256" key="2">
    <source>
        <dbReference type="ARBA" id="ARBA00022490"/>
    </source>
</evidence>
<evidence type="ECO:0000256" key="3">
    <source>
        <dbReference type="PIRNR" id="PIRNR006223"/>
    </source>
</evidence>
<organism evidence="6 7">
    <name type="scientific">Bathymodiolus thermophilus thioautotrophic gill symbiont</name>
    <dbReference type="NCBI Taxonomy" id="2360"/>
    <lineage>
        <taxon>Bacteria</taxon>
        <taxon>Pseudomonadati</taxon>
        <taxon>Pseudomonadota</taxon>
        <taxon>Gammaproteobacteria</taxon>
        <taxon>sulfur-oxidizing symbionts</taxon>
    </lineage>
</organism>
<dbReference type="KEGG" id="bthg:MS2017_1565"/>
<dbReference type="GO" id="GO:0005737">
    <property type="term" value="C:cytoplasm"/>
    <property type="evidence" value="ECO:0007669"/>
    <property type="project" value="UniProtKB-SubCell"/>
</dbReference>
<dbReference type="NCBIfam" id="TIGR03342">
    <property type="entry name" value="dsrC_tusE_dsvC"/>
    <property type="match status" value="1"/>
</dbReference>
<keyword evidence="3" id="KW-0808">Transferase</keyword>
<evidence type="ECO:0000313" key="5">
    <source>
        <dbReference type="EMBL" id="CAB5494514.1"/>
    </source>
</evidence>
<dbReference type="GO" id="GO:0016740">
    <property type="term" value="F:transferase activity"/>
    <property type="evidence" value="ECO:0007669"/>
    <property type="project" value="UniProtKB-KW"/>
</dbReference>
<dbReference type="RefSeq" id="WP_071564166.1">
    <property type="nucleotide sequence ID" value="NZ_CAESAR020000139.1"/>
</dbReference>
<dbReference type="Proteomes" id="UP000643672">
    <property type="component" value="Unassembled WGS sequence"/>
</dbReference>
<dbReference type="GO" id="GO:0097163">
    <property type="term" value="F:sulfur carrier activity"/>
    <property type="evidence" value="ECO:0007669"/>
    <property type="project" value="TreeGrafter"/>
</dbReference>
<dbReference type="Proteomes" id="UP000182798">
    <property type="component" value="Unassembled WGS sequence"/>
</dbReference>
<keyword evidence="9" id="KW-1185">Reference proteome</keyword>
<proteinExistence type="inferred from homology"/>
<reference evidence="5 9" key="4">
    <citation type="submission" date="2020-05" db="EMBL/GenBank/DDBJ databases">
        <authorList>
            <person name="Petersen J."/>
            <person name="Sayavedra L."/>
        </authorList>
    </citation>
    <scope>NUCLEOTIDE SEQUENCE [LARGE SCALE GENOMIC DNA]</scope>
    <source>
        <strain evidence="5">B thermophilus SOXS</strain>
    </source>
</reference>
<dbReference type="InterPro" id="IPR007453">
    <property type="entry name" value="DsrC/TusE"/>
</dbReference>
<dbReference type="EMBL" id="CAESAQ020000009">
    <property type="protein sequence ID" value="CAB5494514.1"/>
    <property type="molecule type" value="Genomic_DNA"/>
</dbReference>
<evidence type="ECO:0000313" key="4">
    <source>
        <dbReference type="EMBL" id="AYQ57249.1"/>
    </source>
</evidence>
<dbReference type="InterPro" id="IPR043163">
    <property type="entry name" value="DsrC-like_N"/>
</dbReference>
<dbReference type="PANTHER" id="PTHR37010">
    <property type="entry name" value="SULFURTRANSFERASE TUSE"/>
    <property type="match status" value="1"/>
</dbReference>
<accession>A0A1J5UFV5</accession>
<evidence type="ECO:0000313" key="7">
    <source>
        <dbReference type="Proteomes" id="UP000182798"/>
    </source>
</evidence>
<reference evidence="7" key="1">
    <citation type="submission" date="2016-09" db="EMBL/GenBank/DDBJ databases">
        <title>Genome Sequence of Bathymodiolus thermophilus sulfur-oxidizing gill endosymbiont.</title>
        <authorList>
            <person name="Ponnudurai R."/>
            <person name="Kleiner M."/>
            <person name="Sayavedra L."/>
            <person name="Thuermer A."/>
            <person name="Felbeck H."/>
            <person name="Schlueter R."/>
            <person name="Schweder T."/>
            <person name="Markert S."/>
        </authorList>
    </citation>
    <scope>NUCLEOTIDE SEQUENCE [LARGE SCALE GENOMIC DNA]</scope>
    <source>
        <strain evidence="7">BAT/CrabSpa'14</strain>
    </source>
</reference>
<dbReference type="EMBL" id="MIQH01000509">
    <property type="protein sequence ID" value="OIR24797.1"/>
    <property type="molecule type" value="Genomic_DNA"/>
</dbReference>